<sequence>MTVRELRSTKRRVLFRAFRPCRPPHHSPSAPFQEPPVPPALDDPLFPAHLWQPLPRPAGGVAPTPILRRDDARHDADGADGPQLLRHEGERALVRFRHTAKAANAVALQVNGWWRPAPSDACELRPLGDGRWEGVVDVPADWRASYGVVEHHGTGEPPWRSAGMRAPGAPVVPDPSNPRGHRAGRGGALRSLVTLPDDGPFTPGATGVDGPGPEVRTLAAPAHGPRTRWWASRPGDPGCEELAAETPLPLLILTDGAQHVEHLHTPALLARGVAAGVLPPLAAVFLDSGPRRGEVLGVPGGHARWIAEQLVPGLRAQGLGTGPGRVRITAEASHTIVAGSSFGGLTALFAAARAPQLIGAVIAQSVSLWRYPDGALVEPLRRAAARSAAPLRLRLHVGRFEGDMPARSRALHDALVAGTGPGAANGSAADAELRTGADAVGGAGDGGAAPEVSLALHSGGHDWAWWQPTMLHELAALLR</sequence>
<keyword evidence="3" id="KW-1185">Reference proteome</keyword>
<evidence type="ECO:0000313" key="2">
    <source>
        <dbReference type="EMBL" id="ACU84140.1"/>
    </source>
</evidence>
<dbReference type="HOGENOM" id="CLU_569468_0_0_11"/>
<dbReference type="InterPro" id="IPR000801">
    <property type="entry name" value="Esterase-like"/>
</dbReference>
<dbReference type="PATRIC" id="fig|446465.5.peg.261"/>
<dbReference type="SUPFAM" id="SSF53474">
    <property type="entry name" value="alpha/beta-Hydrolases"/>
    <property type="match status" value="1"/>
</dbReference>
<reference evidence="2 3" key="1">
    <citation type="journal article" date="2009" name="Stand. Genomic Sci.">
        <title>Complete genome sequence of Brachybacterium faecium type strain (Schefferle 6-10).</title>
        <authorList>
            <person name="Lapidus A."/>
            <person name="Pukall R."/>
            <person name="Labuttii K."/>
            <person name="Copeland A."/>
            <person name="Del Rio T.G."/>
            <person name="Nolan M."/>
            <person name="Chen F."/>
            <person name="Lucas S."/>
            <person name="Tice H."/>
            <person name="Cheng J.F."/>
            <person name="Bruce D."/>
            <person name="Goodwin L."/>
            <person name="Pitluck S."/>
            <person name="Rohde M."/>
            <person name="Goker M."/>
            <person name="Pati A."/>
            <person name="Ivanova N."/>
            <person name="Mavrommatis K."/>
            <person name="Chen A."/>
            <person name="Palaniappan K."/>
            <person name="D'haeseleer P."/>
            <person name="Chain P."/>
            <person name="Bristow J."/>
            <person name="Eisen J.A."/>
            <person name="Markowitz V."/>
            <person name="Hugenholtz P."/>
            <person name="Kyrpides N.C."/>
            <person name="Klenk H.P."/>
        </authorList>
    </citation>
    <scope>NUCLEOTIDE SEQUENCE [LARGE SCALE GENOMIC DNA]</scope>
    <source>
        <strain evidence="3">ATCC 43885 / DSM 4810 / JCM 11609 / LMG 19847 / NBRC 14762 / NCIMB 9860 / 6-10</strain>
    </source>
</reference>
<dbReference type="PANTHER" id="PTHR48098">
    <property type="entry name" value="ENTEROCHELIN ESTERASE-RELATED"/>
    <property type="match status" value="1"/>
</dbReference>
<dbReference type="OrthoDB" id="9775130at2"/>
<dbReference type="GO" id="GO:0005975">
    <property type="term" value="P:carbohydrate metabolic process"/>
    <property type="evidence" value="ECO:0007669"/>
    <property type="project" value="UniProtKB-ARBA"/>
</dbReference>
<dbReference type="Gene3D" id="2.60.40.10">
    <property type="entry name" value="Immunoglobulins"/>
    <property type="match status" value="1"/>
</dbReference>
<evidence type="ECO:0000256" key="1">
    <source>
        <dbReference type="SAM" id="MobiDB-lite"/>
    </source>
</evidence>
<organism evidence="2 3">
    <name type="scientific">Brachybacterium faecium (strain ATCC 43885 / DSM 4810 / JCM 11609 / LMG 19847 / NBRC 14762 / NCIMB 9860 / 6-10)</name>
    <dbReference type="NCBI Taxonomy" id="446465"/>
    <lineage>
        <taxon>Bacteria</taxon>
        <taxon>Bacillati</taxon>
        <taxon>Actinomycetota</taxon>
        <taxon>Actinomycetes</taxon>
        <taxon>Micrococcales</taxon>
        <taxon>Dermabacteraceae</taxon>
        <taxon>Brachybacterium</taxon>
    </lineage>
</organism>
<proteinExistence type="predicted"/>
<dbReference type="InterPro" id="IPR014756">
    <property type="entry name" value="Ig_E-set"/>
</dbReference>
<dbReference type="Pfam" id="PF00756">
    <property type="entry name" value="Esterase"/>
    <property type="match status" value="1"/>
</dbReference>
<dbReference type="InterPro" id="IPR050583">
    <property type="entry name" value="Mycobacterial_A85_antigen"/>
</dbReference>
<dbReference type="STRING" id="446465.Bfae_02630"/>
<dbReference type="eggNOG" id="COG2382">
    <property type="taxonomic scope" value="Bacteria"/>
</dbReference>
<dbReference type="AlphaFoldDB" id="C7MG22"/>
<dbReference type="SUPFAM" id="SSF81296">
    <property type="entry name" value="E set domains"/>
    <property type="match status" value="1"/>
</dbReference>
<accession>C7MG22</accession>
<dbReference type="KEGG" id="bfa:Bfae_02630"/>
<dbReference type="EMBL" id="CP001643">
    <property type="protein sequence ID" value="ACU84140.1"/>
    <property type="molecule type" value="Genomic_DNA"/>
</dbReference>
<dbReference type="Proteomes" id="UP000001919">
    <property type="component" value="Chromosome"/>
</dbReference>
<feature type="region of interest" description="Disordered" evidence="1">
    <location>
        <begin position="154"/>
        <end position="227"/>
    </location>
</feature>
<dbReference type="PANTHER" id="PTHR48098:SF3">
    <property type="entry name" value="IRON(III) ENTEROBACTIN ESTERASE"/>
    <property type="match status" value="1"/>
</dbReference>
<dbReference type="Gene3D" id="3.40.50.1820">
    <property type="entry name" value="alpha/beta hydrolase"/>
    <property type="match status" value="1"/>
</dbReference>
<dbReference type="ESTHER" id="brafd-c7mg22">
    <property type="family name" value="A85-IroE-IroD-Fes-Yiel"/>
</dbReference>
<gene>
    <name evidence="2" type="ordered locus">Bfae_02630</name>
</gene>
<dbReference type="InterPro" id="IPR029058">
    <property type="entry name" value="AB_hydrolase_fold"/>
</dbReference>
<protein>
    <submittedName>
        <fullName evidence="2">Enterochelin esterase-like enzyme</fullName>
    </submittedName>
</protein>
<dbReference type="InterPro" id="IPR013783">
    <property type="entry name" value="Ig-like_fold"/>
</dbReference>
<evidence type="ECO:0000313" key="3">
    <source>
        <dbReference type="Proteomes" id="UP000001919"/>
    </source>
</evidence>
<name>C7MG22_BRAFD</name>